<dbReference type="Proteomes" id="UP000717995">
    <property type="component" value="Unassembled WGS sequence"/>
</dbReference>
<dbReference type="RefSeq" id="WP_205348652.1">
    <property type="nucleotide sequence ID" value="NZ_JAFEUP010000003.1"/>
</dbReference>
<dbReference type="InterPro" id="IPR002818">
    <property type="entry name" value="DJ-1/PfpI"/>
</dbReference>
<sequence>MTARALIAVADGSQDLETITLLDVLRRAGVEVVLASIENRRMVTLALGTRLTADAMLIDVLAQDFDLIALPGGMPGAQRLGEHGPLSERVVRQAKAGKLFAAICAAPAFALQPYGVLRQRRMTCYPAASEKLSGCTYVDQSVVVDGNCITAQGPASALEFALTLAEQLVGKAKRKEVEQAMLVK</sequence>
<dbReference type="InterPro" id="IPR029062">
    <property type="entry name" value="Class_I_gatase-like"/>
</dbReference>
<dbReference type="PANTHER" id="PTHR48094">
    <property type="entry name" value="PROTEIN/NUCLEIC ACID DEGLYCASE DJ-1-RELATED"/>
    <property type="match status" value="1"/>
</dbReference>
<evidence type="ECO:0000313" key="2">
    <source>
        <dbReference type="EMBL" id="MBM7061472.1"/>
    </source>
</evidence>
<evidence type="ECO:0000313" key="3">
    <source>
        <dbReference type="Proteomes" id="UP000717995"/>
    </source>
</evidence>
<dbReference type="PANTHER" id="PTHR48094:SF12">
    <property type="entry name" value="PARKINSON DISEASE PROTEIN 7 HOMOLOG"/>
    <property type="match status" value="1"/>
</dbReference>
<dbReference type="NCBIfam" id="TIGR01383">
    <property type="entry name" value="not_thiJ"/>
    <property type="match status" value="1"/>
</dbReference>
<reference evidence="2 3" key="1">
    <citation type="submission" date="2021-02" db="EMBL/GenBank/DDBJ databases">
        <authorList>
            <person name="Lee D.-H."/>
        </authorList>
    </citation>
    <scope>NUCLEOTIDE SEQUENCE [LARGE SCALE GENOMIC DNA]</scope>
    <source>
        <strain evidence="2 3">UL073</strain>
    </source>
</reference>
<dbReference type="CDD" id="cd03135">
    <property type="entry name" value="GATase1_DJ-1"/>
    <property type="match status" value="1"/>
</dbReference>
<accession>A0ABS2IES4</accession>
<name>A0ABS2IES4_9GAMM</name>
<dbReference type="Pfam" id="PF01965">
    <property type="entry name" value="DJ-1_PfpI"/>
    <property type="match status" value="1"/>
</dbReference>
<dbReference type="SUPFAM" id="SSF52317">
    <property type="entry name" value="Class I glutamine amidotransferase-like"/>
    <property type="match status" value="1"/>
</dbReference>
<feature type="domain" description="DJ-1/PfpI" evidence="1">
    <location>
        <begin position="4"/>
        <end position="167"/>
    </location>
</feature>
<keyword evidence="3" id="KW-1185">Reference proteome</keyword>
<dbReference type="InterPro" id="IPR006287">
    <property type="entry name" value="DJ-1"/>
</dbReference>
<gene>
    <name evidence="2" type="ORF">JQX08_12225</name>
</gene>
<protein>
    <submittedName>
        <fullName evidence="2">DJ-1/PfpI family protein</fullName>
    </submittedName>
</protein>
<dbReference type="Gene3D" id="3.40.50.880">
    <property type="match status" value="1"/>
</dbReference>
<dbReference type="EMBL" id="JAFEUP010000003">
    <property type="protein sequence ID" value="MBM7061472.1"/>
    <property type="molecule type" value="Genomic_DNA"/>
</dbReference>
<evidence type="ECO:0000259" key="1">
    <source>
        <dbReference type="Pfam" id="PF01965"/>
    </source>
</evidence>
<proteinExistence type="predicted"/>
<comment type="caution">
    <text evidence="2">The sequence shown here is derived from an EMBL/GenBank/DDBJ whole genome shotgun (WGS) entry which is preliminary data.</text>
</comment>
<organism evidence="2 3">
    <name type="scientific">Zestomonas insulae</name>
    <dbReference type="NCBI Taxonomy" id="2809017"/>
    <lineage>
        <taxon>Bacteria</taxon>
        <taxon>Pseudomonadati</taxon>
        <taxon>Pseudomonadota</taxon>
        <taxon>Gammaproteobacteria</taxon>
        <taxon>Pseudomonadales</taxon>
        <taxon>Pseudomonadaceae</taxon>
        <taxon>Zestomonas</taxon>
    </lineage>
</organism>
<dbReference type="InterPro" id="IPR050325">
    <property type="entry name" value="Prot/Nucl_acid_deglycase"/>
</dbReference>